<comment type="caution">
    <text evidence="2">The sequence shown here is derived from an EMBL/GenBank/DDBJ whole genome shotgun (WGS) entry which is preliminary data.</text>
</comment>
<organism evidence="2 3">
    <name type="scientific">Sporothrix bragantina</name>
    <dbReference type="NCBI Taxonomy" id="671064"/>
    <lineage>
        <taxon>Eukaryota</taxon>
        <taxon>Fungi</taxon>
        <taxon>Dikarya</taxon>
        <taxon>Ascomycota</taxon>
        <taxon>Pezizomycotina</taxon>
        <taxon>Sordariomycetes</taxon>
        <taxon>Sordariomycetidae</taxon>
        <taxon>Ophiostomatales</taxon>
        <taxon>Ophiostomataceae</taxon>
        <taxon>Sporothrix</taxon>
    </lineage>
</organism>
<feature type="signal peptide" evidence="1">
    <location>
        <begin position="1"/>
        <end position="18"/>
    </location>
</feature>
<keyword evidence="1" id="KW-0732">Signal</keyword>
<protein>
    <submittedName>
        <fullName evidence="2">Uncharacterized protein</fullName>
    </submittedName>
</protein>
<feature type="chain" id="PRO_5046925865" evidence="1">
    <location>
        <begin position="19"/>
        <end position="155"/>
    </location>
</feature>
<evidence type="ECO:0000313" key="2">
    <source>
        <dbReference type="EMBL" id="CAK7211850.1"/>
    </source>
</evidence>
<evidence type="ECO:0000313" key="3">
    <source>
        <dbReference type="Proteomes" id="UP001642406"/>
    </source>
</evidence>
<accession>A0ABP0AXB1</accession>
<dbReference type="Proteomes" id="UP001642406">
    <property type="component" value="Unassembled WGS sequence"/>
</dbReference>
<name>A0ABP0AXB1_9PEZI</name>
<dbReference type="EMBL" id="CAWUHC010000007">
    <property type="protein sequence ID" value="CAK7211850.1"/>
    <property type="molecule type" value="Genomic_DNA"/>
</dbReference>
<proteinExistence type="predicted"/>
<sequence>MKTTSIIFSALAATVATAAPAQDVQARTSFDLSQLNNLAFSNQNFQYLNVVNSLDLQLLAQLGSVNNFNILGFQNLFQQSQFNLQSLLEFQQLQMVLQLAQLGLFNGFDLSSLNFNNLNFGLINGVSNFDINSLIDQSLVPQITQVIQTAVVVKE</sequence>
<reference evidence="2 3" key="1">
    <citation type="submission" date="2024-01" db="EMBL/GenBank/DDBJ databases">
        <authorList>
            <person name="Allen C."/>
            <person name="Tagirdzhanova G."/>
        </authorList>
    </citation>
    <scope>NUCLEOTIDE SEQUENCE [LARGE SCALE GENOMIC DNA]</scope>
</reference>
<evidence type="ECO:0000256" key="1">
    <source>
        <dbReference type="SAM" id="SignalP"/>
    </source>
</evidence>
<gene>
    <name evidence="2" type="ORF">SBRCBS47491_001263</name>
</gene>
<keyword evidence="3" id="KW-1185">Reference proteome</keyword>